<protein>
    <submittedName>
        <fullName evidence="1">Uncharacterized protein</fullName>
    </submittedName>
</protein>
<dbReference type="AlphaFoldDB" id="A0A6C0DP13"/>
<organism evidence="1">
    <name type="scientific">viral metagenome</name>
    <dbReference type="NCBI Taxonomy" id="1070528"/>
    <lineage>
        <taxon>unclassified sequences</taxon>
        <taxon>metagenomes</taxon>
        <taxon>organismal metagenomes</taxon>
    </lineage>
</organism>
<dbReference type="EMBL" id="MN739658">
    <property type="protein sequence ID" value="QHT18668.1"/>
    <property type="molecule type" value="Genomic_DNA"/>
</dbReference>
<proteinExistence type="predicted"/>
<reference evidence="1" key="1">
    <citation type="journal article" date="2020" name="Nature">
        <title>Giant virus diversity and host interactions through global metagenomics.</title>
        <authorList>
            <person name="Schulz F."/>
            <person name="Roux S."/>
            <person name="Paez-Espino D."/>
            <person name="Jungbluth S."/>
            <person name="Walsh D.A."/>
            <person name="Denef V.J."/>
            <person name="McMahon K.D."/>
            <person name="Konstantinidis K.T."/>
            <person name="Eloe-Fadrosh E.A."/>
            <person name="Kyrpides N.C."/>
            <person name="Woyke T."/>
        </authorList>
    </citation>
    <scope>NUCLEOTIDE SEQUENCE</scope>
    <source>
        <strain evidence="1">GVMAG-M-3300023174-47</strain>
    </source>
</reference>
<name>A0A6C0DP13_9ZZZZ</name>
<accession>A0A6C0DP13</accession>
<evidence type="ECO:0000313" key="1">
    <source>
        <dbReference type="EMBL" id="QHT18668.1"/>
    </source>
</evidence>
<sequence length="235" mass="26393">MNRAFDYNGTIVAPSRPVKALRTLKKTLVIDSADRDTSKYYTNGDFVIYLPRVYENITSIRLAAAEFPGLTGAVLHQYSSGQNLPSNLSGFAGDTGPSPIPYYFMVELDGLNKTDETMVSGNKSTFTDSFFAKIPAIVNGTFIEYNDKSAQDNIARYNPPIGKLDRLRIRTRVHNQQGTLGFMYWTSNGQYIGSSSNRIVDFSLTLEFEYMDNGFEEYSTLETRITNTLESKIRS</sequence>